<dbReference type="InterPro" id="IPR020845">
    <property type="entry name" value="AMP-binding_CS"/>
</dbReference>
<dbReference type="Pfam" id="PF00501">
    <property type="entry name" value="AMP-binding"/>
    <property type="match status" value="1"/>
</dbReference>
<dbReference type="GO" id="GO:0005886">
    <property type="term" value="C:plasma membrane"/>
    <property type="evidence" value="ECO:0007669"/>
    <property type="project" value="TreeGrafter"/>
</dbReference>
<dbReference type="PANTHER" id="PTHR43272">
    <property type="entry name" value="LONG-CHAIN-FATTY-ACID--COA LIGASE"/>
    <property type="match status" value="1"/>
</dbReference>
<keyword evidence="2" id="KW-0436">Ligase</keyword>
<name>A0A4V3SJD8_9PEZI</name>
<dbReference type="OrthoDB" id="1700726at2759"/>
<feature type="compositionally biased region" description="Basic and acidic residues" evidence="6">
    <location>
        <begin position="23"/>
        <end position="35"/>
    </location>
</feature>
<dbReference type="FunCoup" id="A0A4V3SJD8">
    <property type="interactions" value="796"/>
</dbReference>
<dbReference type="GO" id="GO:0005811">
    <property type="term" value="C:lipid droplet"/>
    <property type="evidence" value="ECO:0007669"/>
    <property type="project" value="TreeGrafter"/>
</dbReference>
<feature type="region of interest" description="Disordered" evidence="6">
    <location>
        <begin position="1"/>
        <end position="35"/>
    </location>
</feature>
<dbReference type="STRING" id="341454.A0A4V3SJD8"/>
<evidence type="ECO:0000313" key="8">
    <source>
        <dbReference type="EMBL" id="TGZ83625.1"/>
    </source>
</evidence>
<dbReference type="Gene3D" id="3.40.50.12780">
    <property type="entry name" value="N-terminal domain of ligase-like"/>
    <property type="match status" value="1"/>
</dbReference>
<organism evidence="8 9">
    <name type="scientific">Ascodesmis nigricans</name>
    <dbReference type="NCBI Taxonomy" id="341454"/>
    <lineage>
        <taxon>Eukaryota</taxon>
        <taxon>Fungi</taxon>
        <taxon>Dikarya</taxon>
        <taxon>Ascomycota</taxon>
        <taxon>Pezizomycotina</taxon>
        <taxon>Pezizomycetes</taxon>
        <taxon>Pezizales</taxon>
        <taxon>Ascodesmidaceae</taxon>
        <taxon>Ascodesmis</taxon>
    </lineage>
</organism>
<evidence type="ECO:0000259" key="7">
    <source>
        <dbReference type="Pfam" id="PF00501"/>
    </source>
</evidence>
<dbReference type="InParanoid" id="A0A4V3SJD8"/>
<evidence type="ECO:0000256" key="6">
    <source>
        <dbReference type="SAM" id="MobiDB-lite"/>
    </source>
</evidence>
<feature type="domain" description="AMP-dependent synthetase/ligase" evidence="7">
    <location>
        <begin position="100"/>
        <end position="517"/>
    </location>
</feature>
<comment type="similarity">
    <text evidence="1">Belongs to the ATP-dependent AMP-binding enzyme family.</text>
</comment>
<keyword evidence="9" id="KW-1185">Reference proteome</keyword>
<sequence length="693" mass="76001">MAPSTKFQPQMVKKPPFSLPVPGHEKKEGEGIPRRHPEAIQELKTSPDPSIKTVYDIVVYAANNHGEAPCMGTRPLIKTHIEEKMVPKVVNGQKTEVPKQWTFYEYGKYSFINFKQYKEQVDAFGAGLRHLGLGHGDMVHIFAATSGRWLTVSHATASQGMSIVTAYDTLGESGLTHSLVQAESKAIFLDAPLLKNLKNPLEKAKLVKYIIYNSENQPLNEADLKELQEAHPDITVVDFEHVLKLGQDKPLDPVTVNPEDLCCIMYTSGSTGTPKGVPLTHKNVVAAVAGVTTMIGPHVAVGDYMLNFLPLAHILELVFENAIIVWGGAMGYGSPRTLSDRAMKNCLGDIKELRPTVLCGVPAVWETVKKGIMDQVSKQSPLKQKLFWGALALKGALLHAGLPGAGVLDNIVFKKIKEATGGRMRVCMSGGGPISKETHYFISMAICPMIMGYGLTETTAMCCLMDPLQWNNVNLGNLTSSVEVKLVDFPDAGYFTNNKPEQGEVWIRGAPVATHYFKNPEETAAAFEDGWFKTGDIGEWDDNGHLKLIDRKKNLVKTQAGEYIALEKLESIYRSCPLVLNVLVYASPDEHKPVAVVVPNEPILLQLAKDNGIPGEHAEELVDNQKLTGLVLDKMLETGRKGGLGGIELLQGVILTAEEWTPQNGLVTSAQKLNRKGIQQKHEHEIKRAYGKA</sequence>
<dbReference type="PANTHER" id="PTHR43272:SF83">
    <property type="entry name" value="ACYL-COA SYNTHETASE LONG-CHAIN, ISOFORM J"/>
    <property type="match status" value="1"/>
</dbReference>
<dbReference type="AlphaFoldDB" id="A0A4V3SJD8"/>
<dbReference type="Proteomes" id="UP000298138">
    <property type="component" value="Unassembled WGS sequence"/>
</dbReference>
<keyword evidence="4" id="KW-0067">ATP-binding</keyword>
<dbReference type="PROSITE" id="PS00455">
    <property type="entry name" value="AMP_BINDING"/>
    <property type="match status" value="1"/>
</dbReference>
<proteinExistence type="inferred from homology"/>
<dbReference type="InterPro" id="IPR000873">
    <property type="entry name" value="AMP-dep_synth/lig_dom"/>
</dbReference>
<protein>
    <submittedName>
        <fullName evidence="8">Acetyl-CoA synthetase-like protein</fullName>
    </submittedName>
</protein>
<dbReference type="GO" id="GO:0035336">
    <property type="term" value="P:long-chain fatty-acyl-CoA metabolic process"/>
    <property type="evidence" value="ECO:0007669"/>
    <property type="project" value="TreeGrafter"/>
</dbReference>
<reference evidence="8 9" key="1">
    <citation type="submission" date="2019-04" db="EMBL/GenBank/DDBJ databases">
        <title>Comparative genomics and transcriptomics to analyze fruiting body development in filamentous ascomycetes.</title>
        <authorList>
            <consortium name="DOE Joint Genome Institute"/>
            <person name="Lutkenhaus R."/>
            <person name="Traeger S."/>
            <person name="Breuer J."/>
            <person name="Kuo A."/>
            <person name="Lipzen A."/>
            <person name="Pangilinan J."/>
            <person name="Dilworth D."/>
            <person name="Sandor L."/>
            <person name="Poggeler S."/>
            <person name="Barry K."/>
            <person name="Grigoriev I.V."/>
            <person name="Nowrousian M."/>
        </authorList>
    </citation>
    <scope>NUCLEOTIDE SEQUENCE [LARGE SCALE GENOMIC DNA]</scope>
    <source>
        <strain evidence="8 9">CBS 389.68</strain>
    </source>
</reference>
<dbReference type="InterPro" id="IPR042099">
    <property type="entry name" value="ANL_N_sf"/>
</dbReference>
<dbReference type="SUPFAM" id="SSF56801">
    <property type="entry name" value="Acetyl-CoA synthetase-like"/>
    <property type="match status" value="1"/>
</dbReference>
<evidence type="ECO:0000256" key="2">
    <source>
        <dbReference type="ARBA" id="ARBA00022598"/>
    </source>
</evidence>
<dbReference type="GO" id="GO:0005524">
    <property type="term" value="F:ATP binding"/>
    <property type="evidence" value="ECO:0007669"/>
    <property type="project" value="UniProtKB-KW"/>
</dbReference>
<comment type="catalytic activity">
    <reaction evidence="5">
        <text>a long-chain fatty acid + ATP + CoA = a long-chain fatty acyl-CoA + AMP + diphosphate</text>
        <dbReference type="Rhea" id="RHEA:15421"/>
        <dbReference type="ChEBI" id="CHEBI:30616"/>
        <dbReference type="ChEBI" id="CHEBI:33019"/>
        <dbReference type="ChEBI" id="CHEBI:57287"/>
        <dbReference type="ChEBI" id="CHEBI:57560"/>
        <dbReference type="ChEBI" id="CHEBI:83139"/>
        <dbReference type="ChEBI" id="CHEBI:456215"/>
        <dbReference type="EC" id="6.2.1.3"/>
    </reaction>
</comment>
<evidence type="ECO:0000256" key="5">
    <source>
        <dbReference type="ARBA" id="ARBA00036813"/>
    </source>
</evidence>
<keyword evidence="3" id="KW-0547">Nucleotide-binding</keyword>
<dbReference type="GO" id="GO:0004467">
    <property type="term" value="F:long-chain fatty acid-CoA ligase activity"/>
    <property type="evidence" value="ECO:0007669"/>
    <property type="project" value="UniProtKB-EC"/>
</dbReference>
<dbReference type="GO" id="GO:0005783">
    <property type="term" value="C:endoplasmic reticulum"/>
    <property type="evidence" value="ECO:0007669"/>
    <property type="project" value="TreeGrafter"/>
</dbReference>
<gene>
    <name evidence="8" type="ORF">EX30DRAFT_368960</name>
</gene>
<evidence type="ECO:0000256" key="1">
    <source>
        <dbReference type="ARBA" id="ARBA00006432"/>
    </source>
</evidence>
<evidence type="ECO:0000313" key="9">
    <source>
        <dbReference type="Proteomes" id="UP000298138"/>
    </source>
</evidence>
<dbReference type="EMBL" id="ML220113">
    <property type="protein sequence ID" value="TGZ83625.1"/>
    <property type="molecule type" value="Genomic_DNA"/>
</dbReference>
<accession>A0A4V3SJD8</accession>
<evidence type="ECO:0000256" key="4">
    <source>
        <dbReference type="ARBA" id="ARBA00022840"/>
    </source>
</evidence>
<evidence type="ECO:0000256" key="3">
    <source>
        <dbReference type="ARBA" id="ARBA00022741"/>
    </source>
</evidence>